<evidence type="ECO:0000256" key="11">
    <source>
        <dbReference type="PIRSR" id="PIRSR006246-2"/>
    </source>
</evidence>
<dbReference type="HAMAP" id="MF_00446">
    <property type="entry name" value="PanD"/>
    <property type="match status" value="1"/>
</dbReference>
<comment type="PTM">
    <text evidence="9 12">Is synthesized initially as an inactive proenzyme, which is activated by self-cleavage at a specific serine bond to produce a beta-subunit with a hydroxyl group at its C-terminus and an alpha-subunit with a pyruvoyl group at its N-terminus.</text>
</comment>
<comment type="catalytic activity">
    <reaction evidence="9">
        <text>L-aspartate + H(+) = beta-alanine + CO2</text>
        <dbReference type="Rhea" id="RHEA:19497"/>
        <dbReference type="ChEBI" id="CHEBI:15378"/>
        <dbReference type="ChEBI" id="CHEBI:16526"/>
        <dbReference type="ChEBI" id="CHEBI:29991"/>
        <dbReference type="ChEBI" id="CHEBI:57966"/>
        <dbReference type="EC" id="4.1.1.11"/>
    </reaction>
</comment>
<evidence type="ECO:0000256" key="8">
    <source>
        <dbReference type="ARBA" id="ARBA00023317"/>
    </source>
</evidence>
<dbReference type="SUPFAM" id="SSF50692">
    <property type="entry name" value="ADC-like"/>
    <property type="match status" value="1"/>
</dbReference>
<organism evidence="14 15">
    <name type="scientific">Nocardia terpenica</name>
    <dbReference type="NCBI Taxonomy" id="455432"/>
    <lineage>
        <taxon>Bacteria</taxon>
        <taxon>Bacillati</taxon>
        <taxon>Actinomycetota</taxon>
        <taxon>Actinomycetes</taxon>
        <taxon>Mycobacteriales</taxon>
        <taxon>Nocardiaceae</taxon>
        <taxon>Nocardia</taxon>
    </lineage>
</organism>
<evidence type="ECO:0000313" key="14">
    <source>
        <dbReference type="EMBL" id="QIS22155.1"/>
    </source>
</evidence>
<evidence type="ECO:0000256" key="13">
    <source>
        <dbReference type="PIRSR" id="PIRSR006246-5"/>
    </source>
</evidence>
<evidence type="ECO:0000256" key="1">
    <source>
        <dbReference type="ARBA" id="ARBA00022490"/>
    </source>
</evidence>
<evidence type="ECO:0000256" key="9">
    <source>
        <dbReference type="HAMAP-Rule" id="MF_00446"/>
    </source>
</evidence>
<evidence type="ECO:0000256" key="6">
    <source>
        <dbReference type="ARBA" id="ARBA00023239"/>
    </source>
</evidence>
<feature type="active site" description="Proton donor" evidence="9 10">
    <location>
        <position position="58"/>
    </location>
</feature>
<sequence length="141" mass="14985">MYRVMMTSKIHRATVTHCNLNYVGSVTIDSDLLRAANIREGEQVTIVDVTNGSRLETYAINGVAGSGVVAINGAAAHLVNPGDIVIIMSYGMYGEEELADYRPEVVFVDDRNTAVEVGFDAAHAPSGSGLTSPRGLRVSDA</sequence>
<reference evidence="14 15" key="1">
    <citation type="journal article" date="2019" name="ACS Chem. Biol.">
        <title>Identification and Mobilization of a Cryptic Antibiotic Biosynthesis Gene Locus from a Human-Pathogenic Nocardia Isolate.</title>
        <authorList>
            <person name="Herisse M."/>
            <person name="Ishida K."/>
            <person name="Porter J.L."/>
            <person name="Howden B."/>
            <person name="Hertweck C."/>
            <person name="Stinear T.P."/>
            <person name="Pidot S.J."/>
        </authorList>
    </citation>
    <scope>NUCLEOTIDE SEQUENCE [LARGE SCALE GENOMIC DNA]</scope>
    <source>
        <strain evidence="14 15">AUSMDU00012715</strain>
    </source>
</reference>
<evidence type="ECO:0000313" key="15">
    <source>
        <dbReference type="Proteomes" id="UP000500953"/>
    </source>
</evidence>
<evidence type="ECO:0000256" key="10">
    <source>
        <dbReference type="PIRSR" id="PIRSR006246-1"/>
    </source>
</evidence>
<dbReference type="InterPro" id="IPR009010">
    <property type="entry name" value="Asp_de-COase-like_dom_sf"/>
</dbReference>
<evidence type="ECO:0000256" key="4">
    <source>
        <dbReference type="ARBA" id="ARBA00022813"/>
    </source>
</evidence>
<keyword evidence="7 9" id="KW-0704">Schiff base</keyword>
<feature type="binding site" evidence="9 11">
    <location>
        <begin position="73"/>
        <end position="75"/>
    </location>
    <ligand>
        <name>substrate</name>
    </ligand>
</feature>
<keyword evidence="2 9" id="KW-0566">Pantothenate biosynthesis</keyword>
<dbReference type="Pfam" id="PF02261">
    <property type="entry name" value="Asp_decarbox"/>
    <property type="match status" value="1"/>
</dbReference>
<proteinExistence type="inferred from homology"/>
<name>A0A6G9Z986_9NOCA</name>
<evidence type="ECO:0000256" key="12">
    <source>
        <dbReference type="PIRSR" id="PIRSR006246-3"/>
    </source>
</evidence>
<evidence type="ECO:0000256" key="7">
    <source>
        <dbReference type="ARBA" id="ARBA00023270"/>
    </source>
</evidence>
<dbReference type="Gene3D" id="2.40.40.20">
    <property type="match status" value="1"/>
</dbReference>
<dbReference type="PANTHER" id="PTHR21012">
    <property type="entry name" value="ASPARTATE 1-DECARBOXYLASE"/>
    <property type="match status" value="1"/>
</dbReference>
<dbReference type="PIRSF" id="PIRSF006246">
    <property type="entry name" value="Asp_decarbox"/>
    <property type="match status" value="1"/>
</dbReference>
<comment type="similarity">
    <text evidence="9">Belongs to the PanD family.</text>
</comment>
<feature type="chain" id="PRO_5026407179" description="Aspartate 1-decarboxylase alpha chain" evidence="9 13">
    <location>
        <begin position="25"/>
        <end position="141"/>
    </location>
</feature>
<keyword evidence="6 9" id="KW-0456">Lyase</keyword>
<accession>A0A6G9Z986</accession>
<dbReference type="NCBIfam" id="TIGR00223">
    <property type="entry name" value="panD"/>
    <property type="match status" value="1"/>
</dbReference>
<evidence type="ECO:0000256" key="5">
    <source>
        <dbReference type="ARBA" id="ARBA00023145"/>
    </source>
</evidence>
<feature type="active site" description="Schiff-base intermediate with substrate; via pyruvic acid" evidence="9 10">
    <location>
        <position position="25"/>
    </location>
</feature>
<dbReference type="EC" id="4.1.1.11" evidence="9"/>
<dbReference type="GO" id="GO:0004068">
    <property type="term" value="F:aspartate 1-decarboxylase activity"/>
    <property type="evidence" value="ECO:0007669"/>
    <property type="project" value="UniProtKB-UniRule"/>
</dbReference>
<dbReference type="CDD" id="cd06919">
    <property type="entry name" value="Asp_decarbox"/>
    <property type="match status" value="1"/>
</dbReference>
<comment type="subcellular location">
    <subcellularLocation>
        <location evidence="9">Cytoplasm</location>
    </subcellularLocation>
</comment>
<feature type="binding site" evidence="9 11">
    <location>
        <position position="57"/>
    </location>
    <ligand>
        <name>substrate</name>
    </ligand>
</feature>
<dbReference type="Proteomes" id="UP000500953">
    <property type="component" value="Chromosome"/>
</dbReference>
<dbReference type="EMBL" id="CP046173">
    <property type="protein sequence ID" value="QIS22155.1"/>
    <property type="molecule type" value="Genomic_DNA"/>
</dbReference>
<feature type="chain" id="PRO_5026407178" description="Aspartate 1-decarboxylase beta chain" evidence="9 13">
    <location>
        <begin position="1"/>
        <end position="24"/>
    </location>
</feature>
<keyword evidence="8 9" id="KW-0670">Pyruvate</keyword>
<dbReference type="GO" id="GO:0005829">
    <property type="term" value="C:cytosol"/>
    <property type="evidence" value="ECO:0007669"/>
    <property type="project" value="TreeGrafter"/>
</dbReference>
<dbReference type="PANTHER" id="PTHR21012:SF0">
    <property type="entry name" value="ASPARTATE 1-DECARBOXYLASE"/>
    <property type="match status" value="1"/>
</dbReference>
<comment type="cofactor">
    <cofactor evidence="9 10">
        <name>pyruvate</name>
        <dbReference type="ChEBI" id="CHEBI:15361"/>
    </cofactor>
    <text evidence="9 10">Binds 1 pyruvoyl group covalently per subunit.</text>
</comment>
<dbReference type="GO" id="GO:0006523">
    <property type="term" value="P:alanine biosynthetic process"/>
    <property type="evidence" value="ECO:0007669"/>
    <property type="project" value="InterPro"/>
</dbReference>
<feature type="modified residue" description="Pyruvic acid (Ser)" evidence="9 12">
    <location>
        <position position="25"/>
    </location>
</feature>
<keyword evidence="3 9" id="KW-0210">Decarboxylase</keyword>
<dbReference type="AlphaFoldDB" id="A0A6G9Z986"/>
<comment type="subunit">
    <text evidence="9">Heterooctamer of four alpha and four beta subunits.</text>
</comment>
<keyword evidence="1 9" id="KW-0963">Cytoplasm</keyword>
<dbReference type="InterPro" id="IPR003190">
    <property type="entry name" value="Asp_decarbox"/>
</dbReference>
<evidence type="ECO:0000256" key="3">
    <source>
        <dbReference type="ARBA" id="ARBA00022793"/>
    </source>
</evidence>
<evidence type="ECO:0000256" key="2">
    <source>
        <dbReference type="ARBA" id="ARBA00022655"/>
    </source>
</evidence>
<keyword evidence="5 9" id="KW-0865">Zymogen</keyword>
<dbReference type="UniPathway" id="UPA00028">
    <property type="reaction ID" value="UER00002"/>
</dbReference>
<comment type="pathway">
    <text evidence="9">Cofactor biosynthesis; (R)-pantothenate biosynthesis; beta-alanine from L-aspartate: step 1/1.</text>
</comment>
<protein>
    <recommendedName>
        <fullName evidence="9">Aspartate 1-decarboxylase</fullName>
        <ecNumber evidence="9">4.1.1.11</ecNumber>
    </recommendedName>
    <alternativeName>
        <fullName evidence="9">Aspartate alpha-decarboxylase</fullName>
    </alternativeName>
    <component>
        <recommendedName>
            <fullName evidence="9">Aspartate 1-decarboxylase beta chain</fullName>
        </recommendedName>
    </component>
    <component>
        <recommendedName>
            <fullName evidence="9">Aspartate 1-decarboxylase alpha chain</fullName>
        </recommendedName>
    </component>
</protein>
<gene>
    <name evidence="9" type="primary">panD</name>
    <name evidence="14" type="ORF">F6W96_31240</name>
</gene>
<comment type="function">
    <text evidence="9">Catalyzes the pyruvoyl-dependent decarboxylation of aspartate to produce beta-alanine.</text>
</comment>
<dbReference type="RefSeq" id="WP_167489597.1">
    <property type="nucleotide sequence ID" value="NZ_CP046173.1"/>
</dbReference>
<keyword evidence="4 9" id="KW-0068">Autocatalytic cleavage</keyword>
<dbReference type="GO" id="GO:0015940">
    <property type="term" value="P:pantothenate biosynthetic process"/>
    <property type="evidence" value="ECO:0007669"/>
    <property type="project" value="UniProtKB-UniRule"/>
</dbReference>